<protein>
    <submittedName>
        <fullName evidence="1">Uncharacterized protein</fullName>
    </submittedName>
</protein>
<reference evidence="1 2" key="1">
    <citation type="submission" date="2015-11" db="EMBL/GenBank/DDBJ databases">
        <title>Complete genome sequencing of a biphenyl-degrading bacterium, Pseudomonas putida KF715 (=NBRC110667).</title>
        <authorList>
            <person name="Suenaga H."/>
            <person name="Fujihara N."/>
            <person name="Watanabe T."/>
            <person name="Hirose J."/>
            <person name="Kimura N."/>
            <person name="Yamazoe A."/>
            <person name="Hosoyama A."/>
            <person name="Shimodaira J."/>
            <person name="Furukawa K."/>
        </authorList>
    </citation>
    <scope>NUCLEOTIDE SEQUENCE [LARGE SCALE GENOMIC DNA]</scope>
    <source>
        <strain evidence="1 2">KF715</strain>
        <plasmid evidence="2">Plasmid pkf715a dna</plasmid>
    </source>
</reference>
<name>A0A1L7NMW0_PSEPU</name>
<dbReference type="Proteomes" id="UP000218731">
    <property type="component" value="Plasmid pKF715A"/>
</dbReference>
<evidence type="ECO:0000313" key="1">
    <source>
        <dbReference type="EMBL" id="BAW26774.1"/>
    </source>
</evidence>
<geneLocation type="plasmid" evidence="2">
    <name>pkf715a dna</name>
</geneLocation>
<dbReference type="EMBL" id="AP015030">
    <property type="protein sequence ID" value="BAW26774.1"/>
    <property type="molecule type" value="Genomic_DNA"/>
</dbReference>
<keyword evidence="1" id="KW-0614">Plasmid</keyword>
<gene>
    <name evidence="1" type="ORF">KF715C_pA2690</name>
</gene>
<evidence type="ECO:0000313" key="2">
    <source>
        <dbReference type="Proteomes" id="UP000218731"/>
    </source>
</evidence>
<sequence length="156" mass="16910">MTSSTPIVTALHSSSNGFHDYDVIGHPLLRRVAIPHGIKDGEQFNVYYGEASKGGAAWRGGIEKSLEAWLSLHALTNTLKPKNDVAQKLLAKLAYVGRTVEPGCFGGHFYCVGVPVKDLPDACLLGTQLGESFGGMGWDQIGPQRYIVFRDAHVSR</sequence>
<accession>A0A1L7NMW0</accession>
<organism evidence="1 2">
    <name type="scientific">Pseudomonas putida</name>
    <name type="common">Arthrobacter siderocapsulatus</name>
    <dbReference type="NCBI Taxonomy" id="303"/>
    <lineage>
        <taxon>Bacteria</taxon>
        <taxon>Pseudomonadati</taxon>
        <taxon>Pseudomonadota</taxon>
        <taxon>Gammaproteobacteria</taxon>
        <taxon>Pseudomonadales</taxon>
        <taxon>Pseudomonadaceae</taxon>
        <taxon>Pseudomonas</taxon>
    </lineage>
</organism>
<proteinExistence type="predicted"/>
<dbReference type="RefSeq" id="WP_045632745.1">
    <property type="nucleotide sequence ID" value="NZ_AP015030.1"/>
</dbReference>
<dbReference type="AlphaFoldDB" id="A0A1L7NMW0"/>